<keyword evidence="15" id="KW-1185">Reference proteome</keyword>
<protein>
    <recommendedName>
        <fullName evidence="5 11">Malto-oligosyltrehalose trehalohydrolase</fullName>
        <ecNumber evidence="4 11">3.2.1.141</ecNumber>
    </recommendedName>
</protein>
<evidence type="ECO:0000259" key="13">
    <source>
        <dbReference type="SMART" id="SM00642"/>
    </source>
</evidence>
<evidence type="ECO:0000256" key="10">
    <source>
        <dbReference type="ARBA" id="ARBA00034013"/>
    </source>
</evidence>
<dbReference type="InterPro" id="IPR006047">
    <property type="entry name" value="GH13_cat_dom"/>
</dbReference>
<feature type="compositionally biased region" description="Basic and acidic residues" evidence="12">
    <location>
        <begin position="622"/>
        <end position="634"/>
    </location>
</feature>
<comment type="subcellular location">
    <subcellularLocation>
        <location evidence="1">Cytoplasm</location>
    </subcellularLocation>
</comment>
<dbReference type="Pfam" id="PF02922">
    <property type="entry name" value="CBM_48"/>
    <property type="match status" value="1"/>
</dbReference>
<reference evidence="14 15" key="1">
    <citation type="submission" date="2023-10" db="EMBL/GenBank/DDBJ databases">
        <title>Bacteria for the degradation of biodegradable plastic PBAT(Polybutylene adipate terephthalate).</title>
        <authorList>
            <person name="Weon H.-Y."/>
            <person name="Yeon J."/>
        </authorList>
    </citation>
    <scope>NUCLEOTIDE SEQUENCE [LARGE SCALE GENOMIC DNA]</scope>
    <source>
        <strain evidence="14 15">SBD 7-3</strain>
    </source>
</reference>
<dbReference type="SMART" id="SM00642">
    <property type="entry name" value="Aamy"/>
    <property type="match status" value="1"/>
</dbReference>
<evidence type="ECO:0000256" key="6">
    <source>
        <dbReference type="ARBA" id="ARBA00022490"/>
    </source>
</evidence>
<dbReference type="NCBIfam" id="TIGR02402">
    <property type="entry name" value="trehalose_TreZ"/>
    <property type="match status" value="1"/>
</dbReference>
<proteinExistence type="inferred from homology"/>
<accession>A0ABZ0CSP0</accession>
<keyword evidence="8" id="KW-0119">Carbohydrate metabolism</keyword>
<evidence type="ECO:0000256" key="8">
    <source>
        <dbReference type="ARBA" id="ARBA00023277"/>
    </source>
</evidence>
<dbReference type="Pfam" id="PF00128">
    <property type="entry name" value="Alpha-amylase"/>
    <property type="match status" value="1"/>
</dbReference>
<dbReference type="InterPro" id="IPR012768">
    <property type="entry name" value="Trehalose_TreZ"/>
</dbReference>
<gene>
    <name evidence="14" type="primary">treZ</name>
    <name evidence="14" type="ORF">RXV79_13595</name>
</gene>
<evidence type="ECO:0000256" key="5">
    <source>
        <dbReference type="ARBA" id="ARBA00015938"/>
    </source>
</evidence>
<dbReference type="InterPro" id="IPR017853">
    <property type="entry name" value="GH"/>
</dbReference>
<evidence type="ECO:0000256" key="3">
    <source>
        <dbReference type="ARBA" id="ARBA00008061"/>
    </source>
</evidence>
<dbReference type="PANTHER" id="PTHR43651:SF11">
    <property type="entry name" value="MALTO-OLIGOSYLTREHALOSE TREHALOHYDROLASE"/>
    <property type="match status" value="1"/>
</dbReference>
<dbReference type="InterPro" id="IPR022567">
    <property type="entry name" value="DUF3459"/>
</dbReference>
<dbReference type="InterPro" id="IPR014756">
    <property type="entry name" value="Ig_E-set"/>
</dbReference>
<dbReference type="SUPFAM" id="SSF51445">
    <property type="entry name" value="(Trans)glycosidases"/>
    <property type="match status" value="1"/>
</dbReference>
<evidence type="ECO:0000256" key="7">
    <source>
        <dbReference type="ARBA" id="ARBA00022801"/>
    </source>
</evidence>
<keyword evidence="7" id="KW-0378">Hydrolase</keyword>
<dbReference type="Proteomes" id="UP001303946">
    <property type="component" value="Chromosome"/>
</dbReference>
<feature type="domain" description="Glycosyl hydrolase family 13 catalytic" evidence="13">
    <location>
        <begin position="133"/>
        <end position="480"/>
    </location>
</feature>
<evidence type="ECO:0000256" key="4">
    <source>
        <dbReference type="ARBA" id="ARBA00012268"/>
    </source>
</evidence>
<dbReference type="InterPro" id="IPR004193">
    <property type="entry name" value="Glyco_hydro_13_N"/>
</dbReference>
<keyword evidence="6" id="KW-0963">Cytoplasm</keyword>
<comment type="similarity">
    <text evidence="3">Belongs to the glycosyl hydrolase 13 family.</text>
</comment>
<keyword evidence="9" id="KW-0326">Glycosidase</keyword>
<evidence type="ECO:0000256" key="12">
    <source>
        <dbReference type="SAM" id="MobiDB-lite"/>
    </source>
</evidence>
<evidence type="ECO:0000313" key="15">
    <source>
        <dbReference type="Proteomes" id="UP001303946"/>
    </source>
</evidence>
<dbReference type="Gene3D" id="2.60.40.10">
    <property type="entry name" value="Immunoglobulins"/>
    <property type="match status" value="1"/>
</dbReference>
<dbReference type="InterPro" id="IPR044901">
    <property type="entry name" value="Trehalose_TreZ_E-set_sf"/>
</dbReference>
<comment type="pathway">
    <text evidence="2">Glycan biosynthesis; trehalose biosynthesis.</text>
</comment>
<organism evidence="14 15">
    <name type="scientific">Piscinibacter gummiphilus</name>
    <dbReference type="NCBI Taxonomy" id="946333"/>
    <lineage>
        <taxon>Bacteria</taxon>
        <taxon>Pseudomonadati</taxon>
        <taxon>Pseudomonadota</taxon>
        <taxon>Betaproteobacteria</taxon>
        <taxon>Burkholderiales</taxon>
        <taxon>Sphaerotilaceae</taxon>
        <taxon>Piscinibacter</taxon>
    </lineage>
</organism>
<sequence>MNGPPALFESDLLTCRTHLPIGALPSAGDAGVSFRVWAPERSTVEVALDTGSGVQHHALQKDAQGYFAGLVREARAGSRYRFRLDGGAAYPDPASRSQPEGPHGPSEVVEASRFEWGDAAWPGLPLTGQVLYELHVGTFTREGTWAAAMRELPALAELGITAIELMPVAEFPGRFGWGYDGVCWFAPSHLYGTPDDMRRFVDRAHALGLGVLLDVVYNHFGPDGCYLREFAPAYFSASRRSEWGDTPNFDGPLAHGVRDFVLANVAHWIGEYHLDGLRLDATQSIFDDSAPHILDEIGQCVRHSAGPRATLVVNENEPQHAKLVRSREDGGHGLDMVWNDDWHHSAVVAATAQDEAYYTDHRGNAQEFVSAAKYGFLYQGQWYRWQAQRRGAPAYDIAPLRFVHFLENHDQVANSGRGERLHQQCSPARWRALTALLLLGPQTPMLFQGQEFASSTPFLFFADHRPDLAAQVLKGRREFTAQFANLAPADVADTLAVPHEVLSFESCRLDHGERHRGAHAQAWRLHCDLLALRRSDPCLRRAQQQRHVDGAVLSPDAFVLRFFGEAAGDDRLLVVNLGRTLHLDPVPEPLLAPPASGAWQVAWSSQDPRYGGLGTLPPDAAEADRQVPGRDVPRPFDSWRVQGETALLLAPASRLKEQPL</sequence>
<evidence type="ECO:0000256" key="9">
    <source>
        <dbReference type="ARBA" id="ARBA00023295"/>
    </source>
</evidence>
<dbReference type="SUPFAM" id="SSF81296">
    <property type="entry name" value="E set domains"/>
    <property type="match status" value="1"/>
</dbReference>
<evidence type="ECO:0000256" key="2">
    <source>
        <dbReference type="ARBA" id="ARBA00005199"/>
    </source>
</evidence>
<evidence type="ECO:0000313" key="14">
    <source>
        <dbReference type="EMBL" id="WOB05955.1"/>
    </source>
</evidence>
<dbReference type="Gene3D" id="1.10.10.760">
    <property type="entry name" value="E-set domains of sugar-utilizing enzymes"/>
    <property type="match status" value="1"/>
</dbReference>
<comment type="catalytic activity">
    <reaction evidence="10">
        <text>hydrolysis of (1-&gt;4)-alpha-D-glucosidic linkage in 4-alpha-D-[(1-&gt;4)-alpha-D-glucanosyl]n trehalose to yield trehalose and (1-&gt;4)-alpha-D-glucan.</text>
        <dbReference type="EC" id="3.2.1.141"/>
    </reaction>
</comment>
<evidence type="ECO:0000256" key="1">
    <source>
        <dbReference type="ARBA" id="ARBA00004496"/>
    </source>
</evidence>
<dbReference type="InterPro" id="IPR013783">
    <property type="entry name" value="Ig-like_fold"/>
</dbReference>
<dbReference type="RefSeq" id="WP_316698101.1">
    <property type="nucleotide sequence ID" value="NZ_CP136336.1"/>
</dbReference>
<dbReference type="EMBL" id="CP136336">
    <property type="protein sequence ID" value="WOB05955.1"/>
    <property type="molecule type" value="Genomic_DNA"/>
</dbReference>
<feature type="region of interest" description="Disordered" evidence="12">
    <location>
        <begin position="610"/>
        <end position="636"/>
    </location>
</feature>
<dbReference type="CDD" id="cd11325">
    <property type="entry name" value="AmyAc_GTHase"/>
    <property type="match status" value="1"/>
</dbReference>
<dbReference type="EC" id="3.2.1.141" evidence="4 11"/>
<dbReference type="Gene3D" id="3.20.20.80">
    <property type="entry name" value="Glycosidases"/>
    <property type="match status" value="1"/>
</dbReference>
<dbReference type="CDD" id="cd02853">
    <property type="entry name" value="E_set_MTHase_like_N"/>
    <property type="match status" value="1"/>
</dbReference>
<dbReference type="PANTHER" id="PTHR43651">
    <property type="entry name" value="1,4-ALPHA-GLUCAN-BRANCHING ENZYME"/>
    <property type="match status" value="1"/>
</dbReference>
<dbReference type="Pfam" id="PF11941">
    <property type="entry name" value="DUF3459"/>
    <property type="match status" value="1"/>
</dbReference>
<name>A0ABZ0CSP0_9BURK</name>
<evidence type="ECO:0000256" key="11">
    <source>
        <dbReference type="NCBIfam" id="TIGR02402"/>
    </source>
</evidence>